<evidence type="ECO:0000256" key="1">
    <source>
        <dbReference type="SAM" id="MobiDB-lite"/>
    </source>
</evidence>
<accession>A0A0C9T187</accession>
<evidence type="ECO:0000313" key="2">
    <source>
        <dbReference type="EMBL" id="KII82944.1"/>
    </source>
</evidence>
<keyword evidence="3" id="KW-1185">Reference proteome</keyword>
<dbReference type="HOGENOM" id="CLU_2243000_0_0_1"/>
<dbReference type="AlphaFoldDB" id="A0A0C9T187"/>
<name>A0A0C9T187_PLICR</name>
<protein>
    <submittedName>
        <fullName evidence="2">Unplaced genomic scaffold PLICRscaffold_41, whole genome shotgun sequence</fullName>
    </submittedName>
</protein>
<evidence type="ECO:0000313" key="3">
    <source>
        <dbReference type="Proteomes" id="UP000053263"/>
    </source>
</evidence>
<feature type="non-terminal residue" evidence="2">
    <location>
        <position position="1"/>
    </location>
</feature>
<organism evidence="2 3">
    <name type="scientific">Plicaturopsis crispa FD-325 SS-3</name>
    <dbReference type="NCBI Taxonomy" id="944288"/>
    <lineage>
        <taxon>Eukaryota</taxon>
        <taxon>Fungi</taxon>
        <taxon>Dikarya</taxon>
        <taxon>Basidiomycota</taxon>
        <taxon>Agaricomycotina</taxon>
        <taxon>Agaricomycetes</taxon>
        <taxon>Agaricomycetidae</taxon>
        <taxon>Amylocorticiales</taxon>
        <taxon>Amylocorticiaceae</taxon>
        <taxon>Plicatura</taxon>
        <taxon>Plicaturopsis crispa</taxon>
    </lineage>
</organism>
<gene>
    <name evidence="2" type="ORF">PLICRDRAFT_47455</name>
</gene>
<feature type="region of interest" description="Disordered" evidence="1">
    <location>
        <begin position="54"/>
        <end position="105"/>
    </location>
</feature>
<feature type="compositionally biased region" description="Polar residues" evidence="1">
    <location>
        <begin position="55"/>
        <end position="76"/>
    </location>
</feature>
<dbReference type="EMBL" id="KN832594">
    <property type="protein sequence ID" value="KII82944.1"/>
    <property type="molecule type" value="Genomic_DNA"/>
</dbReference>
<reference evidence="2 3" key="1">
    <citation type="submission" date="2014-06" db="EMBL/GenBank/DDBJ databases">
        <title>Evolutionary Origins and Diversification of the Mycorrhizal Mutualists.</title>
        <authorList>
            <consortium name="DOE Joint Genome Institute"/>
            <consortium name="Mycorrhizal Genomics Consortium"/>
            <person name="Kohler A."/>
            <person name="Kuo A."/>
            <person name="Nagy L.G."/>
            <person name="Floudas D."/>
            <person name="Copeland A."/>
            <person name="Barry K.W."/>
            <person name="Cichocki N."/>
            <person name="Veneault-Fourrey C."/>
            <person name="LaButti K."/>
            <person name="Lindquist E.A."/>
            <person name="Lipzen A."/>
            <person name="Lundell T."/>
            <person name="Morin E."/>
            <person name="Murat C."/>
            <person name="Riley R."/>
            <person name="Ohm R."/>
            <person name="Sun H."/>
            <person name="Tunlid A."/>
            <person name="Henrissat B."/>
            <person name="Grigoriev I.V."/>
            <person name="Hibbett D.S."/>
            <person name="Martin F."/>
        </authorList>
    </citation>
    <scope>NUCLEOTIDE SEQUENCE [LARGE SCALE GENOMIC DNA]</scope>
    <source>
        <strain evidence="2 3">FD-325 SS-3</strain>
    </source>
</reference>
<proteinExistence type="predicted"/>
<dbReference type="Proteomes" id="UP000053263">
    <property type="component" value="Unassembled WGS sequence"/>
</dbReference>
<sequence>TVLRANANLQERRCDCRHLPVRLAALRQVPRLHLPLPVRAPARWRFTVDHARAPSLSTSGSDVSPTTARHSGSDTSVPAAPRSLTTPRYVSPSADDLPVAVYEQN</sequence>